<evidence type="ECO:0000313" key="3">
    <source>
        <dbReference type="Proteomes" id="UP000825729"/>
    </source>
</evidence>
<reference evidence="2 3" key="1">
    <citation type="submission" date="2021-07" db="EMBL/GenBank/DDBJ databases">
        <title>The Aristolochia fimbriata genome: insights into angiosperm evolution, floral development and chemical biosynthesis.</title>
        <authorList>
            <person name="Jiao Y."/>
        </authorList>
    </citation>
    <scope>NUCLEOTIDE SEQUENCE [LARGE SCALE GENOMIC DNA]</scope>
    <source>
        <strain evidence="2">IBCAS-2021</strain>
        <tissue evidence="2">Leaf</tissue>
    </source>
</reference>
<keyword evidence="3" id="KW-1185">Reference proteome</keyword>
<evidence type="ECO:0000256" key="1">
    <source>
        <dbReference type="SAM" id="MobiDB-lite"/>
    </source>
</evidence>
<dbReference type="AlphaFoldDB" id="A0AAV7DRP3"/>
<feature type="region of interest" description="Disordered" evidence="1">
    <location>
        <begin position="74"/>
        <end position="93"/>
    </location>
</feature>
<evidence type="ECO:0000313" key="2">
    <source>
        <dbReference type="EMBL" id="KAG9439265.1"/>
    </source>
</evidence>
<name>A0AAV7DRP3_ARIFI</name>
<dbReference type="Proteomes" id="UP000825729">
    <property type="component" value="Unassembled WGS sequence"/>
</dbReference>
<dbReference type="EMBL" id="JAINDJ010000008">
    <property type="protein sequence ID" value="KAG9439265.1"/>
    <property type="molecule type" value="Genomic_DNA"/>
</dbReference>
<comment type="caution">
    <text evidence="2">The sequence shown here is derived from an EMBL/GenBank/DDBJ whole genome shotgun (WGS) entry which is preliminary data.</text>
</comment>
<protein>
    <submittedName>
        <fullName evidence="2">Uncharacterized protein</fullName>
    </submittedName>
</protein>
<proteinExistence type="predicted"/>
<accession>A0AAV7DRP3</accession>
<gene>
    <name evidence="2" type="ORF">H6P81_019430</name>
</gene>
<sequence>MPLGSASHMLSVERQPPRTWGKGKLAQAKGSSRRIALTSSGLKSFSMLKVFRYTSEDLPLIMLAAFSAPVCTSPRIPRNEDASRRSKSVEVSTSANRLSQSSVSFFVFAFARSPKLSPRSSRAPSSGFYRDGVTASKRPSSIMFRILFETPATTPSSASKVSPSELRKRIIFFPEEDIRFEYCRN</sequence>
<organism evidence="2 3">
    <name type="scientific">Aristolochia fimbriata</name>
    <name type="common">White veined hardy Dutchman's pipe vine</name>
    <dbReference type="NCBI Taxonomy" id="158543"/>
    <lineage>
        <taxon>Eukaryota</taxon>
        <taxon>Viridiplantae</taxon>
        <taxon>Streptophyta</taxon>
        <taxon>Embryophyta</taxon>
        <taxon>Tracheophyta</taxon>
        <taxon>Spermatophyta</taxon>
        <taxon>Magnoliopsida</taxon>
        <taxon>Magnoliidae</taxon>
        <taxon>Piperales</taxon>
        <taxon>Aristolochiaceae</taxon>
        <taxon>Aristolochia</taxon>
    </lineage>
</organism>
<feature type="region of interest" description="Disordered" evidence="1">
    <location>
        <begin position="1"/>
        <end position="26"/>
    </location>
</feature>
<feature type="compositionally biased region" description="Basic and acidic residues" evidence="1">
    <location>
        <begin position="77"/>
        <end position="88"/>
    </location>
</feature>